<evidence type="ECO:0000256" key="7">
    <source>
        <dbReference type="RuleBase" id="RU363079"/>
    </source>
</evidence>
<evidence type="ECO:0000256" key="1">
    <source>
        <dbReference type="ARBA" id="ARBA00004141"/>
    </source>
</evidence>
<dbReference type="OrthoDB" id="1666796at2759"/>
<evidence type="ECO:0000256" key="2">
    <source>
        <dbReference type="ARBA" id="ARBA00005227"/>
    </source>
</evidence>
<dbReference type="InterPro" id="IPR004240">
    <property type="entry name" value="EMP70"/>
</dbReference>
<keyword evidence="3 7" id="KW-0812">Transmembrane</keyword>
<keyword evidence="9" id="KW-1185">Reference proteome</keyword>
<evidence type="ECO:0000256" key="5">
    <source>
        <dbReference type="ARBA" id="ARBA00022989"/>
    </source>
</evidence>
<dbReference type="EMBL" id="KN735075">
    <property type="protein sequence ID" value="KIH56927.1"/>
    <property type="molecule type" value="Genomic_DNA"/>
</dbReference>
<keyword evidence="4" id="KW-0732">Signal</keyword>
<reference evidence="8 9" key="1">
    <citation type="submission" date="2013-12" db="EMBL/GenBank/DDBJ databases">
        <title>Draft genome of the parsitic nematode Ancylostoma duodenale.</title>
        <authorList>
            <person name="Mitreva M."/>
        </authorList>
    </citation>
    <scope>NUCLEOTIDE SEQUENCE [LARGE SCALE GENOMIC DNA]</scope>
    <source>
        <strain evidence="8 9">Zhejiang</strain>
    </source>
</reference>
<evidence type="ECO:0000256" key="3">
    <source>
        <dbReference type="ARBA" id="ARBA00022692"/>
    </source>
</evidence>
<proteinExistence type="inferred from homology"/>
<feature type="transmembrane region" description="Helical" evidence="7">
    <location>
        <begin position="74"/>
        <end position="96"/>
    </location>
</feature>
<keyword evidence="6 7" id="KW-0472">Membrane</keyword>
<comment type="subcellular location">
    <subcellularLocation>
        <location evidence="1">Membrane</location>
        <topology evidence="1">Multi-pass membrane protein</topology>
    </subcellularLocation>
</comment>
<gene>
    <name evidence="8" type="ORF">ANCDUO_12889</name>
</gene>
<dbReference type="GO" id="GO:0072657">
    <property type="term" value="P:protein localization to membrane"/>
    <property type="evidence" value="ECO:0007669"/>
    <property type="project" value="TreeGrafter"/>
</dbReference>
<accession>A0A0C2D4A1</accession>
<protein>
    <recommendedName>
        <fullName evidence="7">Transmembrane 9 superfamily member</fullName>
    </recommendedName>
</protein>
<feature type="transmembrane region" description="Helical" evidence="7">
    <location>
        <begin position="108"/>
        <end position="131"/>
    </location>
</feature>
<dbReference type="PANTHER" id="PTHR10766:SF41">
    <property type="entry name" value="TRANSMEMBRANE 9 SUPERFAMILY MEMBER 3"/>
    <property type="match status" value="1"/>
</dbReference>
<dbReference type="GO" id="GO:0016020">
    <property type="term" value="C:membrane"/>
    <property type="evidence" value="ECO:0007669"/>
    <property type="project" value="UniProtKB-SubCell"/>
</dbReference>
<evidence type="ECO:0000313" key="8">
    <source>
        <dbReference type="EMBL" id="KIH56927.1"/>
    </source>
</evidence>
<dbReference type="AlphaFoldDB" id="A0A0C2D4A1"/>
<dbReference type="PANTHER" id="PTHR10766">
    <property type="entry name" value="TRANSMEMBRANE 9 SUPERFAMILY PROTEIN"/>
    <property type="match status" value="1"/>
</dbReference>
<organism evidence="8 9">
    <name type="scientific">Ancylostoma duodenale</name>
    <dbReference type="NCBI Taxonomy" id="51022"/>
    <lineage>
        <taxon>Eukaryota</taxon>
        <taxon>Metazoa</taxon>
        <taxon>Ecdysozoa</taxon>
        <taxon>Nematoda</taxon>
        <taxon>Chromadorea</taxon>
        <taxon>Rhabditida</taxon>
        <taxon>Rhabditina</taxon>
        <taxon>Rhabditomorpha</taxon>
        <taxon>Strongyloidea</taxon>
        <taxon>Ancylostomatidae</taxon>
        <taxon>Ancylostomatinae</taxon>
        <taxon>Ancylostoma</taxon>
    </lineage>
</organism>
<comment type="caution">
    <text evidence="7">Lacks conserved residue(s) required for the propagation of feature annotation.</text>
</comment>
<comment type="similarity">
    <text evidence="2 7">Belongs to the nonaspanin (TM9SF) (TC 9.A.2) family.</text>
</comment>
<name>A0A0C2D4A1_9BILA</name>
<evidence type="ECO:0000313" key="9">
    <source>
        <dbReference type="Proteomes" id="UP000054047"/>
    </source>
</evidence>
<evidence type="ECO:0000256" key="6">
    <source>
        <dbReference type="ARBA" id="ARBA00023136"/>
    </source>
</evidence>
<evidence type="ECO:0000256" key="4">
    <source>
        <dbReference type="ARBA" id="ARBA00022729"/>
    </source>
</evidence>
<keyword evidence="5 7" id="KW-1133">Transmembrane helix</keyword>
<dbReference type="Pfam" id="PF02990">
    <property type="entry name" value="EMP70"/>
    <property type="match status" value="1"/>
</dbReference>
<dbReference type="Proteomes" id="UP000054047">
    <property type="component" value="Unassembled WGS sequence"/>
</dbReference>
<sequence length="147" mass="16675">MGSFTQRDVCCANGSHLAFFIELGVSQLVLLREHVNVTVVLAEVSLARGYGDGRASWQINGMLFYSEEHHFRRWTSFMAGASTALYVYLYSVYYFFFKTKMYGLFQTVFYFGYMGIFSAALGLMTGTIGYVGTAKFVRKIYSTVKID</sequence>